<feature type="region of interest" description="Disordered" evidence="1">
    <location>
        <begin position="163"/>
        <end position="291"/>
    </location>
</feature>
<comment type="caution">
    <text evidence="3">The sequence shown here is derived from an EMBL/GenBank/DDBJ whole genome shotgun (WGS) entry which is preliminary data.</text>
</comment>
<sequence>MSTARREMHGKADGDGQHKSGRMDLSVAHVAGSALAAVAAAVLASRLGVYGTILGAGVVSVVATAGGTVFQHFFRRTGEQIKEVRDQTRPTGRRWFAGPAEPVTPPRTAAAPGEYGEPTTHGTRRRVRRRPVLAALAVFVAAMSVITGIEMFSGGPVSNVWGEDRTGTTVSDSVGGSSGSKSTPGPSRRGPDAPSRSPGSSGGGGDEPPSPRTSRGGGAADASTAPTPGPSGSSGSGKGSGSEGGTDAPTAPGASAPATPGPSRTPSGGATEGGTDGSGDATPTPGATDAP</sequence>
<gene>
    <name evidence="3" type="ORF">NQU54_17950</name>
</gene>
<keyword evidence="2" id="KW-0812">Transmembrane</keyword>
<dbReference type="RefSeq" id="WP_257631947.1">
    <property type="nucleotide sequence ID" value="NZ_JANIIC010000019.1"/>
</dbReference>
<dbReference type="Proteomes" id="UP001142400">
    <property type="component" value="Unassembled WGS sequence"/>
</dbReference>
<feature type="transmembrane region" description="Helical" evidence="2">
    <location>
        <begin position="132"/>
        <end position="152"/>
    </location>
</feature>
<protein>
    <submittedName>
        <fullName evidence="3">Uncharacterized protein</fullName>
    </submittedName>
</protein>
<evidence type="ECO:0000256" key="1">
    <source>
        <dbReference type="SAM" id="MobiDB-lite"/>
    </source>
</evidence>
<dbReference type="AlphaFoldDB" id="A0A9X2RWK0"/>
<evidence type="ECO:0000256" key="2">
    <source>
        <dbReference type="SAM" id="Phobius"/>
    </source>
</evidence>
<keyword evidence="4" id="KW-1185">Reference proteome</keyword>
<feature type="compositionally biased region" description="Low complexity" evidence="1">
    <location>
        <begin position="167"/>
        <end position="199"/>
    </location>
</feature>
<reference evidence="3" key="1">
    <citation type="submission" date="2022-06" db="EMBL/GenBank/DDBJ databases">
        <title>WGS of actinobacteria.</title>
        <authorList>
            <person name="Thawai C."/>
        </authorList>
    </citation>
    <scope>NUCLEOTIDE SEQUENCE</scope>
    <source>
        <strain evidence="3">DSM 42010</strain>
    </source>
</reference>
<feature type="region of interest" description="Disordered" evidence="1">
    <location>
        <begin position="1"/>
        <end position="20"/>
    </location>
</feature>
<name>A0A9X2RWK0_STRMQ</name>
<feature type="transmembrane region" description="Helical" evidence="2">
    <location>
        <begin position="27"/>
        <end position="47"/>
    </location>
</feature>
<organism evidence="3 4">
    <name type="scientific">Streptomyces malaysiensis subsp. samsunensis</name>
    <dbReference type="NCBI Taxonomy" id="459658"/>
    <lineage>
        <taxon>Bacteria</taxon>
        <taxon>Bacillati</taxon>
        <taxon>Actinomycetota</taxon>
        <taxon>Actinomycetes</taxon>
        <taxon>Kitasatosporales</taxon>
        <taxon>Streptomycetaceae</taxon>
        <taxon>Streptomyces</taxon>
        <taxon>Streptomyces violaceusniger group</taxon>
    </lineage>
</organism>
<evidence type="ECO:0000313" key="4">
    <source>
        <dbReference type="Proteomes" id="UP001142400"/>
    </source>
</evidence>
<dbReference type="EMBL" id="JANIIC010000019">
    <property type="protein sequence ID" value="MCQ8830894.1"/>
    <property type="molecule type" value="Genomic_DNA"/>
</dbReference>
<evidence type="ECO:0000313" key="3">
    <source>
        <dbReference type="EMBL" id="MCQ8830894.1"/>
    </source>
</evidence>
<feature type="region of interest" description="Disordered" evidence="1">
    <location>
        <begin position="87"/>
        <end position="125"/>
    </location>
</feature>
<keyword evidence="2" id="KW-1133">Transmembrane helix</keyword>
<feature type="compositionally biased region" description="Low complexity" evidence="1">
    <location>
        <begin position="245"/>
        <end position="269"/>
    </location>
</feature>
<proteinExistence type="predicted"/>
<feature type="compositionally biased region" description="Gly residues" evidence="1">
    <location>
        <begin position="232"/>
        <end position="244"/>
    </location>
</feature>
<accession>A0A9X2RWK0</accession>
<keyword evidence="2" id="KW-0472">Membrane</keyword>
<feature type="transmembrane region" description="Helical" evidence="2">
    <location>
        <begin position="53"/>
        <end position="74"/>
    </location>
</feature>